<evidence type="ECO:0000256" key="4">
    <source>
        <dbReference type="ARBA" id="ARBA00022596"/>
    </source>
</evidence>
<comment type="caution">
    <text evidence="9">The sequence shown here is derived from an EMBL/GenBank/DDBJ whole genome shotgun (WGS) entry which is preliminary data.</text>
</comment>
<dbReference type="PANTHER" id="PTHR31611:SF0">
    <property type="entry name" value="HIGH-AFFINITY NICKEL TRANSPORT PROTEIN NIC1"/>
    <property type="match status" value="1"/>
</dbReference>
<dbReference type="EMBL" id="JBHRYE010000049">
    <property type="protein sequence ID" value="MFC3673619.1"/>
    <property type="molecule type" value="Genomic_DNA"/>
</dbReference>
<feature type="transmembrane region" description="Helical" evidence="8">
    <location>
        <begin position="128"/>
        <end position="153"/>
    </location>
</feature>
<proteinExistence type="inferred from homology"/>
<feature type="transmembrane region" description="Helical" evidence="8">
    <location>
        <begin position="74"/>
        <end position="94"/>
    </location>
</feature>
<evidence type="ECO:0000313" key="9">
    <source>
        <dbReference type="EMBL" id="MFC3673619.1"/>
    </source>
</evidence>
<evidence type="ECO:0000256" key="5">
    <source>
        <dbReference type="ARBA" id="ARBA00022692"/>
    </source>
</evidence>
<accession>A0ABV7V863</accession>
<evidence type="ECO:0000256" key="8">
    <source>
        <dbReference type="RuleBase" id="RU362101"/>
    </source>
</evidence>
<feature type="transmembrane region" description="Helical" evidence="8">
    <location>
        <begin position="42"/>
        <end position="68"/>
    </location>
</feature>
<evidence type="ECO:0000313" key="10">
    <source>
        <dbReference type="Proteomes" id="UP001595683"/>
    </source>
</evidence>
<organism evidence="9 10">
    <name type="scientific">Novosphingobium pokkalii</name>
    <dbReference type="NCBI Taxonomy" id="1770194"/>
    <lineage>
        <taxon>Bacteria</taxon>
        <taxon>Pseudomonadati</taxon>
        <taxon>Pseudomonadota</taxon>
        <taxon>Alphaproteobacteria</taxon>
        <taxon>Sphingomonadales</taxon>
        <taxon>Sphingomonadaceae</taxon>
        <taxon>Novosphingobium</taxon>
    </lineage>
</organism>
<keyword evidence="6 8" id="KW-1133">Transmembrane helix</keyword>
<evidence type="ECO:0000256" key="3">
    <source>
        <dbReference type="ARBA" id="ARBA00022448"/>
    </source>
</evidence>
<dbReference type="RefSeq" id="WP_229815357.1">
    <property type="nucleotide sequence ID" value="NZ_BMZP01000012.1"/>
</dbReference>
<evidence type="ECO:0000256" key="6">
    <source>
        <dbReference type="ARBA" id="ARBA00022989"/>
    </source>
</evidence>
<sequence length="262" mass="27326">MMLETAALWLMFVMGVRHALDPDHIAVIDSIVFRTAETRPRLALWTGTLFACGHSLSVAVVALAMALAAKALAIPAWTGPLVDGLVVALLLLVGSMNLRALLVRADYVPVGWRSALIPRPLRESTHPAAIIAIGLIFGLVFDTATQAAAWGAAATVRGGVPAVLAIAAAFATGMVLADTLDSQIVGRLLRGAARRTGQVRRYRRAVGWLVVTLSFGSAALAVAEMLGRPLLLSETALTALGAGTALAIVTLLATARINAIRS</sequence>
<evidence type="ECO:0000256" key="2">
    <source>
        <dbReference type="ARBA" id="ARBA00010892"/>
    </source>
</evidence>
<name>A0ABV7V863_9SPHN</name>
<keyword evidence="4" id="KW-0533">Nickel</keyword>
<feature type="transmembrane region" description="Helical" evidence="8">
    <location>
        <begin position="235"/>
        <end position="255"/>
    </location>
</feature>
<dbReference type="Proteomes" id="UP001595683">
    <property type="component" value="Unassembled WGS sequence"/>
</dbReference>
<dbReference type="Pfam" id="PF03824">
    <property type="entry name" value="NicO"/>
    <property type="match status" value="2"/>
</dbReference>
<keyword evidence="10" id="KW-1185">Reference proteome</keyword>
<evidence type="ECO:0000256" key="1">
    <source>
        <dbReference type="ARBA" id="ARBA00004127"/>
    </source>
</evidence>
<dbReference type="PANTHER" id="PTHR31611">
    <property type="entry name" value="HIGH-AFFINITY NICKEL TRANSPORT PROTEIN NIC1"/>
    <property type="match status" value="1"/>
</dbReference>
<feature type="transmembrane region" description="Helical" evidence="8">
    <location>
        <begin position="205"/>
        <end position="223"/>
    </location>
</feature>
<comment type="similarity">
    <text evidence="2 8">Belongs to the NiCoT transporter (TC 2.A.52) family.</text>
</comment>
<keyword evidence="5 8" id="KW-0812">Transmembrane</keyword>
<keyword evidence="7 8" id="KW-0472">Membrane</keyword>
<reference evidence="10" key="1">
    <citation type="journal article" date="2019" name="Int. J. Syst. Evol. Microbiol.">
        <title>The Global Catalogue of Microorganisms (GCM) 10K type strain sequencing project: providing services to taxonomists for standard genome sequencing and annotation.</title>
        <authorList>
            <consortium name="The Broad Institute Genomics Platform"/>
            <consortium name="The Broad Institute Genome Sequencing Center for Infectious Disease"/>
            <person name="Wu L."/>
            <person name="Ma J."/>
        </authorList>
    </citation>
    <scope>NUCLEOTIDE SEQUENCE [LARGE SCALE GENOMIC DNA]</scope>
    <source>
        <strain evidence="10">KCTC 42224</strain>
    </source>
</reference>
<dbReference type="InterPro" id="IPR004688">
    <property type="entry name" value="Ni/Co_transpt"/>
</dbReference>
<comment type="subcellular location">
    <subcellularLocation>
        <location evidence="8">Cell membrane</location>
        <topology evidence="8">Multi-pass membrane protein</topology>
    </subcellularLocation>
    <subcellularLocation>
        <location evidence="1">Endomembrane system</location>
        <topology evidence="1">Multi-pass membrane protein</topology>
    </subcellularLocation>
</comment>
<gene>
    <name evidence="9" type="ORF">ACFOOT_19530</name>
</gene>
<feature type="transmembrane region" description="Helical" evidence="8">
    <location>
        <begin position="159"/>
        <end position="180"/>
    </location>
</feature>
<protein>
    <recommendedName>
        <fullName evidence="8">Nickel/cobalt efflux system</fullName>
    </recommendedName>
</protein>
<evidence type="ECO:0000256" key="7">
    <source>
        <dbReference type="ARBA" id="ARBA00023136"/>
    </source>
</evidence>
<dbReference type="InterPro" id="IPR011541">
    <property type="entry name" value="Ni/Co_transpt_high_affinity"/>
</dbReference>
<keyword evidence="3 8" id="KW-0813">Transport</keyword>